<dbReference type="CDD" id="cd07487">
    <property type="entry name" value="Peptidases_S8_1"/>
    <property type="match status" value="1"/>
</dbReference>
<keyword evidence="4 10" id="KW-0732">Signal</keyword>
<dbReference type="SUPFAM" id="SSF52025">
    <property type="entry name" value="PA domain"/>
    <property type="match status" value="1"/>
</dbReference>
<evidence type="ECO:0000256" key="8">
    <source>
        <dbReference type="PROSITE-ProRule" id="PRU01240"/>
    </source>
</evidence>
<dbReference type="Pfam" id="PF02225">
    <property type="entry name" value="PA"/>
    <property type="match status" value="1"/>
</dbReference>
<dbReference type="Proteomes" id="UP000502498">
    <property type="component" value="Chromosome"/>
</dbReference>
<evidence type="ECO:0000256" key="5">
    <source>
        <dbReference type="ARBA" id="ARBA00022801"/>
    </source>
</evidence>
<dbReference type="Gene3D" id="3.40.50.200">
    <property type="entry name" value="Peptidase S8/S53 domain"/>
    <property type="match status" value="1"/>
</dbReference>
<dbReference type="InterPro" id="IPR023828">
    <property type="entry name" value="Peptidase_S8_Ser-AS"/>
</dbReference>
<dbReference type="Pfam" id="PF00082">
    <property type="entry name" value="Peptidase_S8"/>
    <property type="match status" value="1"/>
</dbReference>
<dbReference type="PROSITE" id="PS51892">
    <property type="entry name" value="SUBTILASE"/>
    <property type="match status" value="1"/>
</dbReference>
<dbReference type="Gene3D" id="3.50.30.30">
    <property type="match status" value="1"/>
</dbReference>
<evidence type="ECO:0000256" key="2">
    <source>
        <dbReference type="ARBA" id="ARBA00022525"/>
    </source>
</evidence>
<dbReference type="InterPro" id="IPR003137">
    <property type="entry name" value="PA_domain"/>
</dbReference>
<dbReference type="SUPFAM" id="SSF52743">
    <property type="entry name" value="Subtilisin-like"/>
    <property type="match status" value="1"/>
</dbReference>
<feature type="domain" description="Peptidase S8/S53" evidence="11">
    <location>
        <begin position="229"/>
        <end position="492"/>
    </location>
</feature>
<dbReference type="RefSeq" id="WP_172988701.1">
    <property type="nucleotide sequence ID" value="NZ_CP054038.1"/>
</dbReference>
<dbReference type="EMBL" id="CP054038">
    <property type="protein sequence ID" value="QKJ18314.1"/>
    <property type="molecule type" value="Genomic_DNA"/>
</dbReference>
<dbReference type="PANTHER" id="PTHR43399:SF4">
    <property type="entry name" value="CELL WALL-ASSOCIATED PROTEASE"/>
    <property type="match status" value="1"/>
</dbReference>
<dbReference type="GO" id="GO:0006508">
    <property type="term" value="P:proteolysis"/>
    <property type="evidence" value="ECO:0007669"/>
    <property type="project" value="UniProtKB-KW"/>
</dbReference>
<gene>
    <name evidence="13" type="ORF">HQM25_02130</name>
</gene>
<feature type="active site" description="Charge relay system" evidence="7 8">
    <location>
        <position position="448"/>
    </location>
</feature>
<keyword evidence="2" id="KW-0964">Secreted</keyword>
<keyword evidence="3 8" id="KW-0645">Protease</keyword>
<protein>
    <submittedName>
        <fullName evidence="13">S8 family serine peptidase</fullName>
    </submittedName>
</protein>
<dbReference type="GO" id="GO:0004252">
    <property type="term" value="F:serine-type endopeptidase activity"/>
    <property type="evidence" value="ECO:0007669"/>
    <property type="project" value="UniProtKB-UniRule"/>
</dbReference>
<evidence type="ECO:0000256" key="6">
    <source>
        <dbReference type="ARBA" id="ARBA00022825"/>
    </source>
</evidence>
<accession>A0A7D4PT49</accession>
<dbReference type="InterPro" id="IPR015500">
    <property type="entry name" value="Peptidase_S8_subtilisin-rel"/>
</dbReference>
<dbReference type="InterPro" id="IPR046450">
    <property type="entry name" value="PA_dom_sf"/>
</dbReference>
<evidence type="ECO:0000256" key="10">
    <source>
        <dbReference type="SAM" id="SignalP"/>
    </source>
</evidence>
<evidence type="ECO:0000256" key="1">
    <source>
        <dbReference type="ARBA" id="ARBA00011073"/>
    </source>
</evidence>
<organism evidence="13 14">
    <name type="scientific">Microbacterium hominis</name>
    <dbReference type="NCBI Taxonomy" id="162426"/>
    <lineage>
        <taxon>Bacteria</taxon>
        <taxon>Bacillati</taxon>
        <taxon>Actinomycetota</taxon>
        <taxon>Actinomycetes</taxon>
        <taxon>Micrococcales</taxon>
        <taxon>Microbacteriaceae</taxon>
        <taxon>Microbacterium</taxon>
    </lineage>
</organism>
<feature type="domain" description="PA" evidence="12">
    <location>
        <begin position="814"/>
        <end position="890"/>
    </location>
</feature>
<sequence>MKPFRRYLAGACIGLLAAPLIITSAQAEPVPAAAADPTAAATEQSVVTLITGDRVHVTTYPDEAVAIDIDPAERATGVEPVFSKQEYDGHTYVIPSDVAALVGEMLDPALFDVRGLVDAGYDDASVDDIPVIVDYGVTVPSARSRSTALPAMEVERTLASIGAVSADLDKDGIAAFRDALIAQSATSSRARAAAPAIEKIWLDARVEVQLEDSVPQIGAHQMWDAGFTGEGIRVAVLDSGVDATHPDLAGKIVLEENFSNAADVVDRHGHGTHVASTVAGTGAASDGLRKGVAPDAELISGKVLNDLGSGAISEIIAGMEWAVANDADIVSMSVGSNGVWTDGSDPAAQAVNALSAESGVLFVIAAGNNGSAAGTISTPGSADAALTVGAVNDADVVANFSGRGPRAGDYQLKPDVTAPGVGIIAARAAGTSRGTLHGQYYTAVSGTSMATPHVAGAAALLLQQNPDLTGQELKGLLSSTALRGAGTIWDQGTGRIDLTYASKTTVLADSGSLSLGFFDYPQTDVAPVTRSITYTNIGEEDVTLAIAMDVVDEQGVAPAPGMLTLHQSAVTVPAGGSSTVDVTVDPQQGEPGVYAGYLTAEAESGDVLRAGVGFAKEAERYDLVITAIDRNGDPAGGQSSVDVVNVDDRAIFAKPGVAYVDGVATLRVPAGNYSVGGVTFTPDEGGKYAVEETTVMVPEVYVGDDVAIELDARDAVEIDVATPEESAVSGTILAYQRKDAKGSSFTHTWSMTAPIDRHSVLPTETVQTGSFEWYTSQTLRAPEITASVGDELELTLRYARLSERLDGDITASFVDAGSGTPAELAAAGVEGRVALVERTGNTFNQQVTDATAAGASAIVIYNSEPGLIMTNGITGKIPHMTLSQAEGHAIQELMTDGVVEVSIVARKSTPYLYETMFPFEGGIPSELDLRVTAENAATVTANYRAQVAGVGIAETRHRWRPWEPSAFGLLRIDETPSVRTEMITTDPDTMWGHNYYINATPANPFGAYMSDTRRPYLAGTRLEENFQTQVTAPGFALYGPTSATRTGNKVALAIPEWVDSDGHWGEWFYQSDSSSFRLFENGVQKAASSRAKGTFTVGSEPAEYRLELDVARTAEWWTMSTATSTVWTVHSAPEGVAAEVLPLLRADLEPDVDLHNRASRAAHHIDIEIQHQPGAVASAIVETAVWVSTDDGANWREVKVSKHGKDGLRAVVTRLPKDAEFVSLRIEATDAAGNRIEQEITRAYGLR</sequence>
<dbReference type="PROSITE" id="PS00137">
    <property type="entry name" value="SUBTILASE_HIS"/>
    <property type="match status" value="1"/>
</dbReference>
<feature type="active site" description="Charge relay system" evidence="7 8">
    <location>
        <position position="238"/>
    </location>
</feature>
<dbReference type="PROSITE" id="PS00136">
    <property type="entry name" value="SUBTILASE_ASP"/>
    <property type="match status" value="1"/>
</dbReference>
<dbReference type="AlphaFoldDB" id="A0A7D4PT49"/>
<dbReference type="InterPro" id="IPR000209">
    <property type="entry name" value="Peptidase_S8/S53_dom"/>
</dbReference>
<dbReference type="InterPro" id="IPR051048">
    <property type="entry name" value="Peptidase_S8/S53_subtilisin"/>
</dbReference>
<evidence type="ECO:0000256" key="3">
    <source>
        <dbReference type="ARBA" id="ARBA00022670"/>
    </source>
</evidence>
<evidence type="ECO:0000313" key="13">
    <source>
        <dbReference type="EMBL" id="QKJ18314.1"/>
    </source>
</evidence>
<dbReference type="InterPro" id="IPR022398">
    <property type="entry name" value="Peptidase_S8_His-AS"/>
</dbReference>
<dbReference type="PANTHER" id="PTHR43399">
    <property type="entry name" value="SUBTILISIN-RELATED"/>
    <property type="match status" value="1"/>
</dbReference>
<comment type="similarity">
    <text evidence="1 8 9">Belongs to the peptidase S8 family.</text>
</comment>
<dbReference type="PROSITE" id="PS00138">
    <property type="entry name" value="SUBTILASE_SER"/>
    <property type="match status" value="1"/>
</dbReference>
<evidence type="ECO:0000259" key="12">
    <source>
        <dbReference type="Pfam" id="PF02225"/>
    </source>
</evidence>
<evidence type="ECO:0000256" key="4">
    <source>
        <dbReference type="ARBA" id="ARBA00022729"/>
    </source>
</evidence>
<keyword evidence="5 8" id="KW-0378">Hydrolase</keyword>
<proteinExistence type="inferred from homology"/>
<name>A0A7D4PT49_9MICO</name>
<dbReference type="InterPro" id="IPR023827">
    <property type="entry name" value="Peptidase_S8_Asp-AS"/>
</dbReference>
<dbReference type="PRINTS" id="PR00723">
    <property type="entry name" value="SUBTILISIN"/>
</dbReference>
<evidence type="ECO:0000256" key="9">
    <source>
        <dbReference type="RuleBase" id="RU003355"/>
    </source>
</evidence>
<reference evidence="13 14" key="1">
    <citation type="submission" date="2020-05" db="EMBL/GenBank/DDBJ databases">
        <title>Strain PA2F3 complete genome.</title>
        <authorList>
            <person name="Kim Y.-S."/>
            <person name="Kim S.-J."/>
            <person name="Jung H.-k."/>
            <person name="Kim S.-E."/>
            <person name="Kim K.-H."/>
        </authorList>
    </citation>
    <scope>NUCLEOTIDE SEQUENCE [LARGE SCALE GENOMIC DNA]</scope>
    <source>
        <strain evidence="13 14">PA2F3</strain>
    </source>
</reference>
<dbReference type="InterPro" id="IPR036852">
    <property type="entry name" value="Peptidase_S8/S53_dom_sf"/>
</dbReference>
<evidence type="ECO:0000313" key="14">
    <source>
        <dbReference type="Proteomes" id="UP000502498"/>
    </source>
</evidence>
<evidence type="ECO:0000259" key="11">
    <source>
        <dbReference type="Pfam" id="PF00082"/>
    </source>
</evidence>
<keyword evidence="6 8" id="KW-0720">Serine protease</keyword>
<feature type="signal peptide" evidence="10">
    <location>
        <begin position="1"/>
        <end position="27"/>
    </location>
</feature>
<feature type="active site" description="Charge relay system" evidence="7 8">
    <location>
        <position position="270"/>
    </location>
</feature>
<evidence type="ECO:0000256" key="7">
    <source>
        <dbReference type="PIRSR" id="PIRSR615500-1"/>
    </source>
</evidence>
<feature type="chain" id="PRO_5028998180" evidence="10">
    <location>
        <begin position="28"/>
        <end position="1247"/>
    </location>
</feature>